<keyword evidence="1" id="KW-0732">Signal</keyword>
<proteinExistence type="predicted"/>
<sequence>MAAAWAVLVVLLAAAQAASAAPATAPAFLWAPKNYGRSDDTKEVVHYQTVSSKSLAKSVLAEGGWSNFICSREAAQRNVDVAVIFIGSTLQSADISKDNQVDPALADRLKLSFTSSNFSMAFPYVSTSDDEKLESSLLSGFAANCNSGFERNDITYTDKCTVSGQDLYKYPNMDAINDLVVSGRANPFGRTGLIVFCSGGFQRLGRLVKSEGELLAQLVELLEHSGAKYTILYCFLSS</sequence>
<comment type="caution">
    <text evidence="2">The sequence shown here is derived from an EMBL/GenBank/DDBJ whole genome shotgun (WGS) entry which is preliminary data.</text>
</comment>
<dbReference type="PANTHER" id="PTHR35285:SF1">
    <property type="entry name" value="2-C-METHYL-D-ERYTHRITOL 4-PHOSPHATE CYTIDYLYLTRANSFERASE"/>
    <property type="match status" value="1"/>
</dbReference>
<keyword evidence="3" id="KW-1185">Reference proteome</keyword>
<reference evidence="2" key="1">
    <citation type="submission" date="2020-05" db="EMBL/GenBank/DDBJ databases">
        <title>WGS assembly of Panicum virgatum.</title>
        <authorList>
            <person name="Lovell J.T."/>
            <person name="Jenkins J."/>
            <person name="Shu S."/>
            <person name="Juenger T.E."/>
            <person name="Schmutz J."/>
        </authorList>
    </citation>
    <scope>NUCLEOTIDE SEQUENCE</scope>
    <source>
        <strain evidence="2">AP13</strain>
    </source>
</reference>
<organism evidence="2 3">
    <name type="scientific">Panicum virgatum</name>
    <name type="common">Blackwell switchgrass</name>
    <dbReference type="NCBI Taxonomy" id="38727"/>
    <lineage>
        <taxon>Eukaryota</taxon>
        <taxon>Viridiplantae</taxon>
        <taxon>Streptophyta</taxon>
        <taxon>Embryophyta</taxon>
        <taxon>Tracheophyta</taxon>
        <taxon>Spermatophyta</taxon>
        <taxon>Magnoliopsida</taxon>
        <taxon>Liliopsida</taxon>
        <taxon>Poales</taxon>
        <taxon>Poaceae</taxon>
        <taxon>PACMAD clade</taxon>
        <taxon>Panicoideae</taxon>
        <taxon>Panicodae</taxon>
        <taxon>Paniceae</taxon>
        <taxon>Panicinae</taxon>
        <taxon>Panicum</taxon>
        <taxon>Panicum sect. Hiantes</taxon>
    </lineage>
</organism>
<feature type="chain" id="PRO_5035746548" evidence="1">
    <location>
        <begin position="21"/>
        <end position="238"/>
    </location>
</feature>
<evidence type="ECO:0000256" key="1">
    <source>
        <dbReference type="SAM" id="SignalP"/>
    </source>
</evidence>
<feature type="signal peptide" evidence="1">
    <location>
        <begin position="1"/>
        <end position="20"/>
    </location>
</feature>
<accession>A0A8T0T436</accession>
<dbReference type="Proteomes" id="UP000823388">
    <property type="component" value="Chromosome 4N"/>
</dbReference>
<dbReference type="PANTHER" id="PTHR35285">
    <property type="entry name" value="2-C-METHYL-D-ERYTHRITOL 4-PHOSPHATE CYTIDYLYLTRANSFERASE"/>
    <property type="match status" value="1"/>
</dbReference>
<name>A0A8T0T436_PANVG</name>
<evidence type="ECO:0000313" key="3">
    <source>
        <dbReference type="Proteomes" id="UP000823388"/>
    </source>
</evidence>
<gene>
    <name evidence="2" type="ORF">PVAP13_4NG032600</name>
</gene>
<dbReference type="AlphaFoldDB" id="A0A8T0T436"/>
<dbReference type="EMBL" id="CM029044">
    <property type="protein sequence ID" value="KAG2604033.1"/>
    <property type="molecule type" value="Genomic_DNA"/>
</dbReference>
<evidence type="ECO:0000313" key="2">
    <source>
        <dbReference type="EMBL" id="KAG2604033.1"/>
    </source>
</evidence>
<protein>
    <submittedName>
        <fullName evidence="2">Uncharacterized protein</fullName>
    </submittedName>
</protein>